<dbReference type="SMART" id="SM00382">
    <property type="entry name" value="AAA"/>
    <property type="match status" value="2"/>
</dbReference>
<dbReference type="GO" id="GO:0016887">
    <property type="term" value="F:ATP hydrolysis activity"/>
    <property type="evidence" value="ECO:0007669"/>
    <property type="project" value="InterPro"/>
</dbReference>
<evidence type="ECO:0000256" key="1">
    <source>
        <dbReference type="ARBA" id="ARBA00022741"/>
    </source>
</evidence>
<dbReference type="InterPro" id="IPR003439">
    <property type="entry name" value="ABC_transporter-like_ATP-bd"/>
</dbReference>
<accession>A0A081BLT3</accession>
<dbReference type="HOGENOM" id="CLU_000604_45_0_0"/>
<dbReference type="PROSITE" id="PS50893">
    <property type="entry name" value="ABC_TRANSPORTER_2"/>
    <property type="match status" value="2"/>
</dbReference>
<dbReference type="InterPro" id="IPR003593">
    <property type="entry name" value="AAA+_ATPase"/>
</dbReference>
<dbReference type="STRING" id="1499966.U14_02592"/>
<dbReference type="Gene3D" id="3.40.50.300">
    <property type="entry name" value="P-loop containing nucleotide triphosphate hydrolases"/>
    <property type="match status" value="2"/>
</dbReference>
<dbReference type="AlphaFoldDB" id="A0A081BLT3"/>
<keyword evidence="5" id="KW-1185">Reference proteome</keyword>
<dbReference type="Pfam" id="PF00005">
    <property type="entry name" value="ABC_tran"/>
    <property type="match status" value="2"/>
</dbReference>
<reference evidence="4" key="1">
    <citation type="journal article" date="2015" name="PeerJ">
        <title>First genomic representation of candidate bacterial phylum KSB3 points to enhanced environmental sensing as a trigger of wastewater bulking.</title>
        <authorList>
            <person name="Sekiguchi Y."/>
            <person name="Ohashi A."/>
            <person name="Parks D.H."/>
            <person name="Yamauchi T."/>
            <person name="Tyson G.W."/>
            <person name="Hugenholtz P."/>
        </authorList>
    </citation>
    <scope>NUCLEOTIDE SEQUENCE [LARGE SCALE GENOMIC DNA]</scope>
</reference>
<dbReference type="PANTHER" id="PTHR43514">
    <property type="entry name" value="ABC TRANSPORTER I FAMILY MEMBER 10"/>
    <property type="match status" value="1"/>
</dbReference>
<sequence>MNLPFITVDHATFRLGDRHIFEQTSWQMRTNEHWGILGENGSGKSLFAEAICRSLPLAHGQIAYHFDAQPRSYVYKGEILKISSDSHRELLQQFADYYQARWQSFEGQNAPTVGEMLTGKSLEHRSPFEVTPLSTPEDVYQTRREQAIALLGIEYLLDRKILHLSHGEGRKFLLARALMQSPKLLILDDPFCGLDAASRDTLRQAVENLLSAGVMHILLLTSRPDEIPAGVTHLLHLAEMRVTTQGTRAAILKMLDAPQRQQNKPTSAQIEPIRFPAMPLTAGEADTPLIAMRNVSVTYGDTHILRNITWTMRQREYWAILGHNGAGKTTFLSLIAADNPQSYANDITLFGLSRGSGESIWEIKRQIGAVSPELLLYYDRGSTCQQVVCSGFFDSVGLYQDVPPEQAQCARAWMRALEIEHLADLPFQAASIGEERIVLLARALVKHPRLLILDEPCQGLDAHHRDRILALLDRLCAETPIGLLYVTHHINEMPRSITHILELEQGRIIRTTKMHAR</sequence>
<evidence type="ECO:0000313" key="5">
    <source>
        <dbReference type="Proteomes" id="UP000030700"/>
    </source>
</evidence>
<dbReference type="PANTHER" id="PTHR43514:SF4">
    <property type="entry name" value="ABC TRANSPORTER I FAMILY MEMBER 10"/>
    <property type="match status" value="1"/>
</dbReference>
<protein>
    <submittedName>
        <fullName evidence="4">ABC transporter related</fullName>
    </submittedName>
</protein>
<organism evidence="4">
    <name type="scientific">Candidatus Moduliflexus flocculans</name>
    <dbReference type="NCBI Taxonomy" id="1499966"/>
    <lineage>
        <taxon>Bacteria</taxon>
        <taxon>Candidatus Moduliflexota</taxon>
        <taxon>Candidatus Moduliflexia</taxon>
        <taxon>Candidatus Moduliflexales</taxon>
        <taxon>Candidatus Moduliflexaceae</taxon>
    </lineage>
</organism>
<gene>
    <name evidence="4" type="ORF">U14_02592</name>
</gene>
<dbReference type="Proteomes" id="UP000030700">
    <property type="component" value="Unassembled WGS sequence"/>
</dbReference>
<feature type="domain" description="ABC transporter" evidence="3">
    <location>
        <begin position="290"/>
        <end position="516"/>
    </location>
</feature>
<keyword evidence="2" id="KW-0067">ATP-binding</keyword>
<keyword evidence="1" id="KW-0547">Nucleotide-binding</keyword>
<name>A0A081BLT3_9BACT</name>
<dbReference type="EMBL" id="DF820457">
    <property type="protein sequence ID" value="GAK51349.1"/>
    <property type="molecule type" value="Genomic_DNA"/>
</dbReference>
<evidence type="ECO:0000313" key="4">
    <source>
        <dbReference type="EMBL" id="GAK51349.1"/>
    </source>
</evidence>
<evidence type="ECO:0000259" key="3">
    <source>
        <dbReference type="PROSITE" id="PS50893"/>
    </source>
</evidence>
<feature type="domain" description="ABC transporter" evidence="3">
    <location>
        <begin position="6"/>
        <end position="264"/>
    </location>
</feature>
<dbReference type="InterPro" id="IPR050334">
    <property type="entry name" value="Molybdenum_import_ModC"/>
</dbReference>
<dbReference type="GO" id="GO:0005524">
    <property type="term" value="F:ATP binding"/>
    <property type="evidence" value="ECO:0007669"/>
    <property type="project" value="UniProtKB-KW"/>
</dbReference>
<dbReference type="InterPro" id="IPR027417">
    <property type="entry name" value="P-loop_NTPase"/>
</dbReference>
<proteinExistence type="predicted"/>
<evidence type="ECO:0000256" key="2">
    <source>
        <dbReference type="ARBA" id="ARBA00022840"/>
    </source>
</evidence>
<dbReference type="SUPFAM" id="SSF52540">
    <property type="entry name" value="P-loop containing nucleoside triphosphate hydrolases"/>
    <property type="match status" value="2"/>
</dbReference>